<protein>
    <recommendedName>
        <fullName evidence="7">Small-conductance mechanosensitive channel</fullName>
    </recommendedName>
</protein>
<feature type="domain" description="Mechanosensitive ion channel MscS" evidence="8">
    <location>
        <begin position="109"/>
        <end position="174"/>
    </location>
</feature>
<keyword evidence="10" id="KW-1185">Reference proteome</keyword>
<dbReference type="Proteomes" id="UP001497493">
    <property type="component" value="Chromosome"/>
</dbReference>
<evidence type="ECO:0000313" key="9">
    <source>
        <dbReference type="EMBL" id="CAL1241347.1"/>
    </source>
</evidence>
<dbReference type="Gene3D" id="1.10.287.1260">
    <property type="match status" value="1"/>
</dbReference>
<comment type="caution">
    <text evidence="7">Lacks conserved residue(s) required for the propagation of feature annotation.</text>
</comment>
<keyword evidence="7" id="KW-0813">Transport</keyword>
<keyword evidence="6 7" id="KW-0472">Membrane</keyword>
<dbReference type="Gene3D" id="2.30.30.60">
    <property type="match status" value="1"/>
</dbReference>
<dbReference type="Pfam" id="PF05552">
    <property type="entry name" value="MS_channel_1st_1"/>
    <property type="match status" value="1"/>
</dbReference>
<keyword evidence="5 7" id="KW-1133">Transmembrane helix</keyword>
<dbReference type="InterPro" id="IPR011066">
    <property type="entry name" value="MscS_channel_C_sf"/>
</dbReference>
<comment type="subcellular location">
    <subcellularLocation>
        <location evidence="7">Cell inner membrane</location>
        <topology evidence="7">Multi-pass membrane protein</topology>
    </subcellularLocation>
    <subcellularLocation>
        <location evidence="1">Cell membrane</location>
        <topology evidence="1">Multi-pass membrane protein</topology>
    </subcellularLocation>
</comment>
<comment type="function">
    <text evidence="7">Mechanosensitive channel that participates in the regulation of osmotic pressure changes within the cell, opening in response to stretch forces in the membrane lipid bilayer, without the need for other proteins. Contributes to normal resistance to hypoosmotic shock. Forms an ion channel of 1.0 nanosiemens conductance with a slight preference for anions.</text>
</comment>
<evidence type="ECO:0000256" key="6">
    <source>
        <dbReference type="ARBA" id="ARBA00023136"/>
    </source>
</evidence>
<feature type="transmembrane region" description="Helical" evidence="7">
    <location>
        <begin position="60"/>
        <end position="86"/>
    </location>
</feature>
<evidence type="ECO:0000256" key="3">
    <source>
        <dbReference type="ARBA" id="ARBA00022475"/>
    </source>
</evidence>
<comment type="similarity">
    <text evidence="2 7">Belongs to the MscS (TC 1.A.23) family.</text>
</comment>
<evidence type="ECO:0000256" key="4">
    <source>
        <dbReference type="ARBA" id="ARBA00022692"/>
    </source>
</evidence>
<dbReference type="RefSeq" id="WP_348757872.1">
    <property type="nucleotide sequence ID" value="NZ_OZ026884.1"/>
</dbReference>
<dbReference type="InterPro" id="IPR045275">
    <property type="entry name" value="MscS_archaea/bacteria_type"/>
</dbReference>
<accession>A0ABP1CAY4</accession>
<dbReference type="SUPFAM" id="SSF82861">
    <property type="entry name" value="Mechanosensitive channel protein MscS (YggB), transmembrane region"/>
    <property type="match status" value="1"/>
</dbReference>
<feature type="transmembrane region" description="Helical" evidence="7">
    <location>
        <begin position="92"/>
        <end position="122"/>
    </location>
</feature>
<keyword evidence="3" id="KW-1003">Cell membrane</keyword>
<organism evidence="9 10">
    <name type="scientific">Candidatus Methylocalor cossyra</name>
    <dbReference type="NCBI Taxonomy" id="3108543"/>
    <lineage>
        <taxon>Bacteria</taxon>
        <taxon>Pseudomonadati</taxon>
        <taxon>Pseudomonadota</taxon>
        <taxon>Gammaproteobacteria</taxon>
        <taxon>Methylococcales</taxon>
        <taxon>Methylococcaceae</taxon>
        <taxon>Candidatus Methylocalor</taxon>
    </lineage>
</organism>
<dbReference type="InterPro" id="IPR023408">
    <property type="entry name" value="MscS_beta-dom_sf"/>
</dbReference>
<evidence type="ECO:0000256" key="2">
    <source>
        <dbReference type="ARBA" id="ARBA00008017"/>
    </source>
</evidence>
<dbReference type="SUPFAM" id="SSF82689">
    <property type="entry name" value="Mechanosensitive channel protein MscS (YggB), C-terminal domain"/>
    <property type="match status" value="1"/>
</dbReference>
<dbReference type="SUPFAM" id="SSF50182">
    <property type="entry name" value="Sm-like ribonucleoproteins"/>
    <property type="match status" value="1"/>
</dbReference>
<feature type="transmembrane region" description="Helical" evidence="7">
    <location>
        <begin position="15"/>
        <end position="40"/>
    </location>
</feature>
<evidence type="ECO:0000256" key="7">
    <source>
        <dbReference type="RuleBase" id="RU369025"/>
    </source>
</evidence>
<keyword evidence="7" id="KW-0406">Ion transport</keyword>
<evidence type="ECO:0000259" key="8">
    <source>
        <dbReference type="Pfam" id="PF00924"/>
    </source>
</evidence>
<evidence type="ECO:0000256" key="1">
    <source>
        <dbReference type="ARBA" id="ARBA00004651"/>
    </source>
</evidence>
<reference evidence="9 10" key="1">
    <citation type="submission" date="2024-04" db="EMBL/GenBank/DDBJ databases">
        <authorList>
            <person name="Cremers G."/>
        </authorList>
    </citation>
    <scope>NUCLEOTIDE SEQUENCE [LARGE SCALE GENOMIC DNA]</scope>
    <source>
        <strain evidence="9">MeCH1-AG</strain>
    </source>
</reference>
<sequence length="259" mass="27919">MNFDTSNLQTMADALLAQLSTAGLKILGALVLFFVGRWLIRLADRMLKATFLHQKLDHTLVSYLASSLNVLLNIVLIVALLGYFGIETTSFAALLATLGIAIGAAWSGLLANFAAGVFLVLLRPFKVGDFVTTGAVTGTVKEIGLFSTLIITPDNVLTTVNNNRIFSDNIQNFSATPYRRVERAAQLAPGVDPQAAIQRLKTGLGTIPNVVGDPAPEVEILDFGPGGTVLAVRPYCHNDHYWQVFFDTNALIAREFGPT</sequence>
<dbReference type="InterPro" id="IPR006685">
    <property type="entry name" value="MscS_channel_2nd"/>
</dbReference>
<dbReference type="InterPro" id="IPR008910">
    <property type="entry name" value="MSC_TM_helix"/>
</dbReference>
<dbReference type="EMBL" id="OZ026884">
    <property type="protein sequence ID" value="CAL1241347.1"/>
    <property type="molecule type" value="Genomic_DNA"/>
</dbReference>
<keyword evidence="7" id="KW-0997">Cell inner membrane</keyword>
<evidence type="ECO:0000313" key="10">
    <source>
        <dbReference type="Proteomes" id="UP001497493"/>
    </source>
</evidence>
<gene>
    <name evidence="9" type="ORF">MECH1_V1_2571</name>
</gene>
<dbReference type="Gene3D" id="3.30.70.100">
    <property type="match status" value="1"/>
</dbReference>
<evidence type="ECO:0000256" key="5">
    <source>
        <dbReference type="ARBA" id="ARBA00022989"/>
    </source>
</evidence>
<dbReference type="Pfam" id="PF00924">
    <property type="entry name" value="MS_channel_2nd"/>
    <property type="match status" value="1"/>
</dbReference>
<dbReference type="PANTHER" id="PTHR30221:SF3">
    <property type="entry name" value="SMALL-CONDUCTANCE MECHANOSENSITIVE CHANNEL"/>
    <property type="match status" value="1"/>
</dbReference>
<keyword evidence="7" id="KW-0407">Ion channel</keyword>
<dbReference type="PANTHER" id="PTHR30221">
    <property type="entry name" value="SMALL-CONDUCTANCE MECHANOSENSITIVE CHANNEL"/>
    <property type="match status" value="1"/>
</dbReference>
<keyword evidence="4 7" id="KW-0812">Transmembrane</keyword>
<proteinExistence type="inferred from homology"/>
<comment type="subunit">
    <text evidence="7">Homoheptamer.</text>
</comment>
<dbReference type="InterPro" id="IPR011014">
    <property type="entry name" value="MscS_channel_TM-2"/>
</dbReference>
<name>A0ABP1CAY4_9GAMM</name>
<dbReference type="InterPro" id="IPR010920">
    <property type="entry name" value="LSM_dom_sf"/>
</dbReference>